<dbReference type="STRING" id="3469.A0A4Y7J0F6"/>
<keyword evidence="2" id="KW-1185">Reference proteome</keyword>
<dbReference type="AlphaFoldDB" id="A0A4Y7J0F6"/>
<proteinExistence type="predicted"/>
<accession>A0A4Y7J0F6</accession>
<reference evidence="1 2" key="1">
    <citation type="journal article" date="2018" name="Science">
        <title>The opium poppy genome and morphinan production.</title>
        <authorList>
            <person name="Guo L."/>
            <person name="Winzer T."/>
            <person name="Yang X."/>
            <person name="Li Y."/>
            <person name="Ning Z."/>
            <person name="He Z."/>
            <person name="Teodor R."/>
            <person name="Lu Y."/>
            <person name="Bowser T.A."/>
            <person name="Graham I.A."/>
            <person name="Ye K."/>
        </authorList>
    </citation>
    <scope>NUCLEOTIDE SEQUENCE [LARGE SCALE GENOMIC DNA]</scope>
    <source>
        <strain evidence="2">cv. HN1</strain>
        <tissue evidence="1">Leaves</tissue>
    </source>
</reference>
<dbReference type="Proteomes" id="UP000316621">
    <property type="component" value="Chromosome 3"/>
</dbReference>
<dbReference type="EMBL" id="CM010717">
    <property type="protein sequence ID" value="RZC53238.1"/>
    <property type="molecule type" value="Genomic_DNA"/>
</dbReference>
<evidence type="ECO:0000313" key="2">
    <source>
        <dbReference type="Proteomes" id="UP000316621"/>
    </source>
</evidence>
<organism evidence="1 2">
    <name type="scientific">Papaver somniferum</name>
    <name type="common">Opium poppy</name>
    <dbReference type="NCBI Taxonomy" id="3469"/>
    <lineage>
        <taxon>Eukaryota</taxon>
        <taxon>Viridiplantae</taxon>
        <taxon>Streptophyta</taxon>
        <taxon>Embryophyta</taxon>
        <taxon>Tracheophyta</taxon>
        <taxon>Spermatophyta</taxon>
        <taxon>Magnoliopsida</taxon>
        <taxon>Ranunculales</taxon>
        <taxon>Papaveraceae</taxon>
        <taxon>Papaveroideae</taxon>
        <taxon>Papaver</taxon>
    </lineage>
</organism>
<dbReference type="OMA" id="ITSWILR"/>
<protein>
    <submittedName>
        <fullName evidence="1">Uncharacterized protein</fullName>
    </submittedName>
</protein>
<dbReference type="Gramene" id="RZC53238">
    <property type="protein sequence ID" value="RZC53238"/>
    <property type="gene ID" value="C5167_012091"/>
</dbReference>
<evidence type="ECO:0000313" key="1">
    <source>
        <dbReference type="EMBL" id="RZC53238.1"/>
    </source>
</evidence>
<sequence>MSCLLSCCASLSCGLCTSVASGISGRSARLGYCGLFGLSLITSWILREVGAPLLEYLPFIPSLRFTLVGLAKEIEMSTLS</sequence>
<name>A0A4Y7J0F6_PAPSO</name>
<gene>
    <name evidence="1" type="ORF">C5167_012091</name>
</gene>